<reference evidence="1 2" key="1">
    <citation type="submission" date="2020-08" db="EMBL/GenBank/DDBJ databases">
        <title>Sequencing the genomes of 1000 actinobacteria strains.</title>
        <authorList>
            <person name="Klenk H.-P."/>
        </authorList>
    </citation>
    <scope>NUCLEOTIDE SEQUENCE [LARGE SCALE GENOMIC DNA]</scope>
    <source>
        <strain evidence="1 2">DSM 22826</strain>
    </source>
</reference>
<dbReference type="Proteomes" id="UP000523000">
    <property type="component" value="Unassembled WGS sequence"/>
</dbReference>
<dbReference type="EMBL" id="JACHVS010000002">
    <property type="protein sequence ID" value="MBB2997392.1"/>
    <property type="molecule type" value="Genomic_DNA"/>
</dbReference>
<organism evidence="1 2">
    <name type="scientific">Paeniglutamicibacter cryotolerans</name>
    <dbReference type="NCBI Taxonomy" id="670079"/>
    <lineage>
        <taxon>Bacteria</taxon>
        <taxon>Bacillati</taxon>
        <taxon>Actinomycetota</taxon>
        <taxon>Actinomycetes</taxon>
        <taxon>Micrococcales</taxon>
        <taxon>Micrococcaceae</taxon>
        <taxon>Paeniglutamicibacter</taxon>
    </lineage>
</organism>
<sequence>MASNPVPPADPRTEQVPGQLSAELIFIFEAEPATATALLRGALSARGVLALLAAPAVLDGPCAVEVQIPVTDTGLILICDGTGDLLPGQQVEDFAIALKRSTGALHVDFDGADVESGEPISDERLETLIGGRSLLIGDFSAAELALADGSTGDTWSCFEQDGKSIAVTGRFLAADVFFETRRTSKVMMLSRCGDSYALAHWVREGRRGALGDARVAQFWPVAMTRVAEPPAGSAAADCYALVDTQRITLDPQELEEFGSIEPLAPLLPAYTDALAGIGSMEAMRAVLIANGLDPALAGLLEADEPPAEARTVPAIGYGHPLAEAYIQSQAMASGVGRIWAPGGWPVAVQLLWGLFEALLAFSWFFPAEGPDALFPRWVDFAVGVLWSADAVHNLVAGSWRAVRRVRARLLTRG</sequence>
<protein>
    <submittedName>
        <fullName evidence="1">Uncharacterized protein</fullName>
    </submittedName>
</protein>
<gene>
    <name evidence="1" type="ORF">E9229_003639</name>
</gene>
<accession>A0A839QVR9</accession>
<evidence type="ECO:0000313" key="1">
    <source>
        <dbReference type="EMBL" id="MBB2997392.1"/>
    </source>
</evidence>
<dbReference type="RefSeq" id="WP_183512939.1">
    <property type="nucleotide sequence ID" value="NZ_BAABGK010000018.1"/>
</dbReference>
<evidence type="ECO:0000313" key="2">
    <source>
        <dbReference type="Proteomes" id="UP000523000"/>
    </source>
</evidence>
<proteinExistence type="predicted"/>
<comment type="caution">
    <text evidence="1">The sequence shown here is derived from an EMBL/GenBank/DDBJ whole genome shotgun (WGS) entry which is preliminary data.</text>
</comment>
<dbReference type="AlphaFoldDB" id="A0A839QVR9"/>
<keyword evidence="2" id="KW-1185">Reference proteome</keyword>
<name>A0A839QVR9_9MICC</name>